<organism evidence="9 10">
    <name type="scientific">Aeromonas cavernicola</name>
    <dbReference type="NCBI Taxonomy" id="1006623"/>
    <lineage>
        <taxon>Bacteria</taxon>
        <taxon>Pseudomonadati</taxon>
        <taxon>Pseudomonadota</taxon>
        <taxon>Gammaproteobacteria</taxon>
        <taxon>Aeromonadales</taxon>
        <taxon>Aeromonadaceae</taxon>
        <taxon>Aeromonas</taxon>
    </lineage>
</organism>
<evidence type="ECO:0000256" key="6">
    <source>
        <dbReference type="SAM" id="MobiDB-lite"/>
    </source>
</evidence>
<evidence type="ECO:0008006" key="11">
    <source>
        <dbReference type="Google" id="ProtNLM"/>
    </source>
</evidence>
<dbReference type="OrthoDB" id="8320584at2"/>
<dbReference type="SMART" id="SM00257">
    <property type="entry name" value="LysM"/>
    <property type="match status" value="1"/>
</dbReference>
<keyword evidence="4" id="KW-0732">Signal</keyword>
<evidence type="ECO:0000256" key="4">
    <source>
        <dbReference type="ARBA" id="ARBA00022729"/>
    </source>
</evidence>
<proteinExistence type="inferred from homology"/>
<name>A0A2H9U1S0_9GAMM</name>
<dbReference type="GO" id="GO:0009279">
    <property type="term" value="C:cell outer membrane"/>
    <property type="evidence" value="ECO:0007669"/>
    <property type="project" value="TreeGrafter"/>
</dbReference>
<keyword evidence="10" id="KW-1185">Reference proteome</keyword>
<dbReference type="InterPro" id="IPR036779">
    <property type="entry name" value="LysM_dom_sf"/>
</dbReference>
<keyword evidence="5" id="KW-0106">Calcium</keyword>
<evidence type="ECO:0000256" key="2">
    <source>
        <dbReference type="ARBA" id="ARBA00010116"/>
    </source>
</evidence>
<evidence type="ECO:0000259" key="8">
    <source>
        <dbReference type="PROSITE" id="PS51782"/>
    </source>
</evidence>
<dbReference type="Pfam" id="PF01476">
    <property type="entry name" value="LysM"/>
    <property type="match status" value="1"/>
</dbReference>
<dbReference type="InterPro" id="IPR059100">
    <property type="entry name" value="TSP3_bac"/>
</dbReference>
<dbReference type="PROSITE" id="PS51127">
    <property type="entry name" value="BIG1"/>
    <property type="match status" value="1"/>
</dbReference>
<feature type="compositionally biased region" description="Basic and acidic residues" evidence="6">
    <location>
        <begin position="616"/>
        <end position="640"/>
    </location>
</feature>
<accession>A0A2H9U1S0</accession>
<dbReference type="Gene3D" id="2.40.160.160">
    <property type="entry name" value="Inverse autotransporter, beta-domain"/>
    <property type="match status" value="1"/>
</dbReference>
<dbReference type="InterPro" id="IPR024519">
    <property type="entry name" value="IAT_beta"/>
</dbReference>
<evidence type="ECO:0000256" key="3">
    <source>
        <dbReference type="ARBA" id="ARBA00022525"/>
    </source>
</evidence>
<sequence>MFKKSRIYQLVWIYLFIGHNTAIPVVYAANAVLDKNSNATQNSTSTYIIKKGDSLNAIAEAYGISVHMLLAMNEKDLATNHIVIGQKINVPMHSALPDMAGNHTLKITANNKEQQKSVADYAAQHTSRIAGQMAQSQREEQNETLADQIARQTYNNADSETTTQAGYSAKQEADFWKRQAIAGFEAEANQYASELVGNGTAKAKIALDDDLNVADSSIDFLVPFADTQARMPFVQGGIRKSNNDNVTANIGVGQRHFLDEWMLGYNAFYDQDFTAKASRLGLGAEAWHDYLKLSSNAYMPVSSWKESKDIEDYKSRAARGVDLNIEEYWPSHPELSGSLKVEQYFGDNVDILGSHKLVKDPHALTVGLGYQPIPLVKFDASHTEASGGQHNNQIGVNLEWRLGESLNSMLDSTKVNKSLQGMRNDLVTRNNQIVLEYSKIQTLFASFERSQIAGFELTPLVLPLTVQSKYAIAEIIWQSPLFDKMSVPAAQLRGADLKILNLVALPAFEEGGNNTYGITAIVRDIKGNETSAYITFELQKTREEGRNPNGDDDNDGLSNGREAQLGTDPDNPDSDKDGITDGQEVTNGTDPLNPNDPVQGAGEDNDKDGVTNGQEAVDKTDPNNPDTDRDGVTDGEEKNNGTDPLNPNDPVQGAGEDNDKDGVTNGQEVVDKTDPNNPDTDGDGVSDGDEKKNGTDPLNPNDPVQGAGEDNDKDGVTNGQEVVDKTDPNNPDTDGDGVSDGDEKKNGTDPLNPNDPLNGGMKLIEGSLAVTRNNAVANGVDSNEVVVTVVDAAGNPREGATVSWSVSAGNLAAATSVTDANGIARMTVSYTEMATVTVTATLLGVSQTVDVNFVQGLIAADGIRVTDQNGNDVPANPPVGTTFYAQVRLDGEAQGLTNRGDLQLSDGTRLSYQWQRSNDGVTWTDVGTSDSYTTQSGDQGFTFRVQVAGK</sequence>
<comment type="similarity">
    <text evidence="2">Belongs to the intimin/invasin family.</text>
</comment>
<feature type="domain" description="LysM" evidence="8">
    <location>
        <begin position="45"/>
        <end position="90"/>
    </location>
</feature>
<dbReference type="InterPro" id="IPR038177">
    <property type="entry name" value="IAT_beta_sf"/>
</dbReference>
<evidence type="ECO:0000256" key="1">
    <source>
        <dbReference type="ARBA" id="ARBA00004613"/>
    </source>
</evidence>
<dbReference type="CDD" id="cd00118">
    <property type="entry name" value="LysM"/>
    <property type="match status" value="1"/>
</dbReference>
<evidence type="ECO:0000256" key="5">
    <source>
        <dbReference type="ARBA" id="ARBA00022837"/>
    </source>
</evidence>
<dbReference type="Pfam" id="PF18884">
    <property type="entry name" value="TSP3_bac"/>
    <property type="match status" value="8"/>
</dbReference>
<comment type="subcellular location">
    <subcellularLocation>
        <location evidence="1">Secreted</location>
    </subcellularLocation>
</comment>
<keyword evidence="3" id="KW-0964">Secreted</keyword>
<gene>
    <name evidence="9" type="ORF">CUC53_14935</name>
</gene>
<feature type="domain" description="Big-1" evidence="7">
    <location>
        <begin position="765"/>
        <end position="854"/>
    </location>
</feature>
<comment type="caution">
    <text evidence="9">The sequence shown here is derived from an EMBL/GenBank/DDBJ whole genome shotgun (WGS) entry which is preliminary data.</text>
</comment>
<dbReference type="PANTHER" id="PTHR39576:SF2">
    <property type="entry name" value="ATTACHING AND EFFACING PROTEIN HOMOLOG-RELATED"/>
    <property type="match status" value="1"/>
</dbReference>
<reference evidence="9 10" key="1">
    <citation type="submission" date="2017-11" db="EMBL/GenBank/DDBJ databases">
        <title>Draft genome sequence of environmental isolate Aeromonas cavernicola sp. nov. MDC 2508.</title>
        <authorList>
            <person name="Colston S.M."/>
            <person name="Navarro A."/>
            <person name="Martinez-Murcia A.J."/>
            <person name="Graf J."/>
        </authorList>
    </citation>
    <scope>NUCLEOTIDE SEQUENCE [LARGE SCALE GENOMIC DNA]</scope>
    <source>
        <strain evidence="9 10">MDC 2508</strain>
    </source>
</reference>
<dbReference type="SUPFAM" id="SSF49373">
    <property type="entry name" value="Invasin/intimin cell-adhesion fragments"/>
    <property type="match status" value="1"/>
</dbReference>
<dbReference type="Gene3D" id="2.60.40.2700">
    <property type="match status" value="1"/>
</dbReference>
<dbReference type="Gene3D" id="3.10.350.10">
    <property type="entry name" value="LysM domain"/>
    <property type="match status" value="1"/>
</dbReference>
<dbReference type="Pfam" id="PF02369">
    <property type="entry name" value="Big_1"/>
    <property type="match status" value="1"/>
</dbReference>
<dbReference type="Gene3D" id="2.60.40.10">
    <property type="entry name" value="Immunoglobulins"/>
    <property type="match status" value="1"/>
</dbReference>
<evidence type="ECO:0000313" key="10">
    <source>
        <dbReference type="Proteomes" id="UP000235861"/>
    </source>
</evidence>
<dbReference type="AlphaFoldDB" id="A0A2H9U1S0"/>
<evidence type="ECO:0000313" key="9">
    <source>
        <dbReference type="EMBL" id="PJG57995.1"/>
    </source>
</evidence>
<feature type="compositionally biased region" description="Polar residues" evidence="6">
    <location>
        <begin position="583"/>
        <end position="592"/>
    </location>
</feature>
<dbReference type="InterPro" id="IPR051715">
    <property type="entry name" value="Intimin-Invasin_domain"/>
</dbReference>
<dbReference type="InterPro" id="IPR018392">
    <property type="entry name" value="LysM"/>
</dbReference>
<protein>
    <recommendedName>
        <fullName evidence="11">LysM domain-containing protein</fullName>
    </recommendedName>
</protein>
<feature type="region of interest" description="Disordered" evidence="6">
    <location>
        <begin position="538"/>
        <end position="759"/>
    </location>
</feature>
<dbReference type="PROSITE" id="PS51782">
    <property type="entry name" value="LYSM"/>
    <property type="match status" value="1"/>
</dbReference>
<dbReference type="InterPro" id="IPR008964">
    <property type="entry name" value="Invasin/intimin_cell_adhesion"/>
</dbReference>
<dbReference type="InterPro" id="IPR003344">
    <property type="entry name" value="Big_1_dom"/>
</dbReference>
<dbReference type="Proteomes" id="UP000235861">
    <property type="component" value="Unassembled WGS sequence"/>
</dbReference>
<evidence type="ECO:0000259" key="7">
    <source>
        <dbReference type="PROSITE" id="PS51127"/>
    </source>
</evidence>
<dbReference type="EMBL" id="PGGC01000145">
    <property type="protein sequence ID" value="PJG57995.1"/>
    <property type="molecule type" value="Genomic_DNA"/>
</dbReference>
<dbReference type="SUPFAM" id="SSF54106">
    <property type="entry name" value="LysM domain"/>
    <property type="match status" value="1"/>
</dbReference>
<dbReference type="PANTHER" id="PTHR39576">
    <property type="entry name" value="ATTACHING AND EFFACING PROTEIN HOMOLOG-RELATED-RELATED"/>
    <property type="match status" value="1"/>
</dbReference>
<dbReference type="InterPro" id="IPR013783">
    <property type="entry name" value="Ig-like_fold"/>
</dbReference>
<dbReference type="Pfam" id="PF11924">
    <property type="entry name" value="IAT_beta"/>
    <property type="match status" value="1"/>
</dbReference>
<dbReference type="RefSeq" id="WP_100294882.1">
    <property type="nucleotide sequence ID" value="NZ_PGGC01000145.1"/>
</dbReference>
<dbReference type="SMART" id="SM00634">
    <property type="entry name" value="BID_1"/>
    <property type="match status" value="1"/>
</dbReference>